<evidence type="ECO:0000313" key="8">
    <source>
        <dbReference type="Proteomes" id="UP000824132"/>
    </source>
</evidence>
<dbReference type="Proteomes" id="UP000824132">
    <property type="component" value="Unassembled WGS sequence"/>
</dbReference>
<keyword evidence="5 6" id="KW-0472">Membrane</keyword>
<dbReference type="GO" id="GO:0005886">
    <property type="term" value="C:plasma membrane"/>
    <property type="evidence" value="ECO:0007669"/>
    <property type="project" value="UniProtKB-SubCell"/>
</dbReference>
<sequence length="114" mass="12222">MLNMLLETVTIIGGESVTDLTIAEGLIYALLGFIVTFAGIVILIFLLWAISKIMAFARAKIAAGSGKKETTVSEPAAEGEIPSEVKAAIVAAIAAYYEGERSNCEFKVKRIKRL</sequence>
<protein>
    <submittedName>
        <fullName evidence="7">OadG family protein</fullName>
    </submittedName>
</protein>
<reference evidence="7" key="1">
    <citation type="journal article" date="2021" name="PeerJ">
        <title>Extensive microbial diversity within the chicken gut microbiome revealed by metagenomics and culture.</title>
        <authorList>
            <person name="Gilroy R."/>
            <person name="Ravi A."/>
            <person name="Getino M."/>
            <person name="Pursley I."/>
            <person name="Horton D.L."/>
            <person name="Alikhan N.F."/>
            <person name="Baker D."/>
            <person name="Gharbi K."/>
            <person name="Hall N."/>
            <person name="Watson M."/>
            <person name="Adriaenssens E.M."/>
            <person name="Foster-Nyarko E."/>
            <person name="Jarju S."/>
            <person name="Secka A."/>
            <person name="Antonio M."/>
            <person name="Oren A."/>
            <person name="Chaudhuri R.R."/>
            <person name="La Ragione R."/>
            <person name="Hildebrand F."/>
            <person name="Pallen M.J."/>
        </authorList>
    </citation>
    <scope>NUCLEOTIDE SEQUENCE</scope>
    <source>
        <strain evidence="7">CHK187-5294</strain>
    </source>
</reference>
<proteinExistence type="predicted"/>
<evidence type="ECO:0000256" key="1">
    <source>
        <dbReference type="ARBA" id="ARBA00004236"/>
    </source>
</evidence>
<evidence type="ECO:0000256" key="2">
    <source>
        <dbReference type="ARBA" id="ARBA00022475"/>
    </source>
</evidence>
<dbReference type="GO" id="GO:0015081">
    <property type="term" value="F:sodium ion transmembrane transporter activity"/>
    <property type="evidence" value="ECO:0007669"/>
    <property type="project" value="InterPro"/>
</dbReference>
<name>A0A9D2CZ95_9FIRM</name>
<dbReference type="InterPro" id="IPR005899">
    <property type="entry name" value="Na_pump_deCOase"/>
</dbReference>
<evidence type="ECO:0000256" key="6">
    <source>
        <dbReference type="SAM" id="Phobius"/>
    </source>
</evidence>
<evidence type="ECO:0000256" key="5">
    <source>
        <dbReference type="ARBA" id="ARBA00023136"/>
    </source>
</evidence>
<gene>
    <name evidence="7" type="ORF">H9727_04970</name>
</gene>
<dbReference type="Pfam" id="PF04277">
    <property type="entry name" value="OAD_gamma"/>
    <property type="match status" value="1"/>
</dbReference>
<keyword evidence="3 6" id="KW-0812">Transmembrane</keyword>
<keyword evidence="4 6" id="KW-1133">Transmembrane helix</keyword>
<organism evidence="7 8">
    <name type="scientific">Candidatus Borkfalkia avistercoris</name>
    <dbReference type="NCBI Taxonomy" id="2838504"/>
    <lineage>
        <taxon>Bacteria</taxon>
        <taxon>Bacillati</taxon>
        <taxon>Bacillota</taxon>
        <taxon>Clostridia</taxon>
        <taxon>Christensenellales</taxon>
        <taxon>Christensenellaceae</taxon>
        <taxon>Candidatus Borkfalkia</taxon>
    </lineage>
</organism>
<evidence type="ECO:0000256" key="3">
    <source>
        <dbReference type="ARBA" id="ARBA00022692"/>
    </source>
</evidence>
<comment type="caution">
    <text evidence="7">The sequence shown here is derived from an EMBL/GenBank/DDBJ whole genome shotgun (WGS) entry which is preliminary data.</text>
</comment>
<comment type="subcellular location">
    <subcellularLocation>
        <location evidence="1">Cell membrane</location>
    </subcellularLocation>
</comment>
<evidence type="ECO:0000256" key="4">
    <source>
        <dbReference type="ARBA" id="ARBA00022989"/>
    </source>
</evidence>
<dbReference type="GO" id="GO:0036376">
    <property type="term" value="P:sodium ion export across plasma membrane"/>
    <property type="evidence" value="ECO:0007669"/>
    <property type="project" value="InterPro"/>
</dbReference>
<reference evidence="7" key="2">
    <citation type="submission" date="2021-04" db="EMBL/GenBank/DDBJ databases">
        <authorList>
            <person name="Gilroy R."/>
        </authorList>
    </citation>
    <scope>NUCLEOTIDE SEQUENCE</scope>
    <source>
        <strain evidence="7">CHK187-5294</strain>
    </source>
</reference>
<feature type="transmembrane region" description="Helical" evidence="6">
    <location>
        <begin position="26"/>
        <end position="50"/>
    </location>
</feature>
<dbReference type="EMBL" id="DXCL01000026">
    <property type="protein sequence ID" value="HIZ03620.1"/>
    <property type="molecule type" value="Genomic_DNA"/>
</dbReference>
<dbReference type="AlphaFoldDB" id="A0A9D2CZ95"/>
<accession>A0A9D2CZ95</accession>
<evidence type="ECO:0000313" key="7">
    <source>
        <dbReference type="EMBL" id="HIZ03620.1"/>
    </source>
</evidence>
<keyword evidence="2" id="KW-1003">Cell membrane</keyword>